<dbReference type="InterPro" id="IPR009057">
    <property type="entry name" value="Homeodomain-like_sf"/>
</dbReference>
<comment type="caution">
    <text evidence="6">The sequence shown here is derived from an EMBL/GenBank/DDBJ whole genome shotgun (WGS) entry which is preliminary data.</text>
</comment>
<dbReference type="Gene3D" id="1.10.357.10">
    <property type="entry name" value="Tetracycline Repressor, domain 2"/>
    <property type="match status" value="1"/>
</dbReference>
<dbReference type="Proteomes" id="UP000602198">
    <property type="component" value="Unassembled WGS sequence"/>
</dbReference>
<dbReference type="InterPro" id="IPR025996">
    <property type="entry name" value="MT1864/Rv1816-like_C"/>
</dbReference>
<dbReference type="InterPro" id="IPR050109">
    <property type="entry name" value="HTH-type_TetR-like_transc_reg"/>
</dbReference>
<name>A0ABS1M2C1_9NOCA</name>
<keyword evidence="7" id="KW-1185">Reference proteome</keyword>
<organism evidence="6 7">
    <name type="scientific">Nocardia acididurans</name>
    <dbReference type="NCBI Taxonomy" id="2802282"/>
    <lineage>
        <taxon>Bacteria</taxon>
        <taxon>Bacillati</taxon>
        <taxon>Actinomycetota</taxon>
        <taxon>Actinomycetes</taxon>
        <taxon>Mycobacteriales</taxon>
        <taxon>Nocardiaceae</taxon>
        <taxon>Nocardia</taxon>
    </lineage>
</organism>
<evidence type="ECO:0000313" key="6">
    <source>
        <dbReference type="EMBL" id="MBL1074803.1"/>
    </source>
</evidence>
<sequence>MSAARLRSYHHGDLRAELLRRAEAALRRVGVDGLSLRQLARDTGVSHAAPSRHFRDKQALLDALAAEGFVRLGSEFEKAAATGTFLERLHAMARTYLRFAIDNPALLALMFARRHTSPTAVMEEAVATAYSVPISMIADGQARGEVVEGDPRRICLSAMAALQGMATFVGSGFVTPEGADTLLDETVGFMLDGLRPRR</sequence>
<dbReference type="EMBL" id="JAERRJ010000003">
    <property type="protein sequence ID" value="MBL1074803.1"/>
    <property type="molecule type" value="Genomic_DNA"/>
</dbReference>
<keyword evidence="1" id="KW-0805">Transcription regulation</keyword>
<feature type="DNA-binding region" description="H-T-H motif" evidence="4">
    <location>
        <begin position="35"/>
        <end position="54"/>
    </location>
</feature>
<dbReference type="Pfam" id="PF00440">
    <property type="entry name" value="TetR_N"/>
    <property type="match status" value="1"/>
</dbReference>
<evidence type="ECO:0000256" key="2">
    <source>
        <dbReference type="ARBA" id="ARBA00023125"/>
    </source>
</evidence>
<evidence type="ECO:0000259" key="5">
    <source>
        <dbReference type="PROSITE" id="PS50977"/>
    </source>
</evidence>
<dbReference type="Pfam" id="PF13305">
    <property type="entry name" value="TetR_C_33"/>
    <property type="match status" value="1"/>
</dbReference>
<evidence type="ECO:0000256" key="3">
    <source>
        <dbReference type="ARBA" id="ARBA00023163"/>
    </source>
</evidence>
<dbReference type="InterPro" id="IPR036271">
    <property type="entry name" value="Tet_transcr_reg_TetR-rel_C_sf"/>
</dbReference>
<dbReference type="PANTHER" id="PTHR30055">
    <property type="entry name" value="HTH-TYPE TRANSCRIPTIONAL REGULATOR RUTR"/>
    <property type="match status" value="1"/>
</dbReference>
<evidence type="ECO:0000256" key="1">
    <source>
        <dbReference type="ARBA" id="ARBA00023015"/>
    </source>
</evidence>
<evidence type="ECO:0000256" key="4">
    <source>
        <dbReference type="PROSITE-ProRule" id="PRU00335"/>
    </source>
</evidence>
<dbReference type="SUPFAM" id="SSF48498">
    <property type="entry name" value="Tetracyclin repressor-like, C-terminal domain"/>
    <property type="match status" value="1"/>
</dbReference>
<accession>A0ABS1M2C1</accession>
<feature type="domain" description="HTH tetR-type" evidence="5">
    <location>
        <begin position="12"/>
        <end position="72"/>
    </location>
</feature>
<keyword evidence="3" id="KW-0804">Transcription</keyword>
<evidence type="ECO:0000313" key="7">
    <source>
        <dbReference type="Proteomes" id="UP000602198"/>
    </source>
</evidence>
<dbReference type="InterPro" id="IPR001647">
    <property type="entry name" value="HTH_TetR"/>
</dbReference>
<protein>
    <submittedName>
        <fullName evidence="6">TetR/AcrR family transcriptional regulator</fullName>
    </submittedName>
</protein>
<reference evidence="6 7" key="1">
    <citation type="submission" date="2021-01" db="EMBL/GenBank/DDBJ databases">
        <title>WGS of actinomycetes isolated from Thailand.</title>
        <authorList>
            <person name="Thawai C."/>
        </authorList>
    </citation>
    <scope>NUCLEOTIDE SEQUENCE [LARGE SCALE GENOMIC DNA]</scope>
    <source>
        <strain evidence="6 7">LPG 2</strain>
    </source>
</reference>
<dbReference type="RefSeq" id="WP_201946041.1">
    <property type="nucleotide sequence ID" value="NZ_JAERRJ010000003.1"/>
</dbReference>
<gene>
    <name evidence="6" type="ORF">JK358_10395</name>
</gene>
<dbReference type="PANTHER" id="PTHR30055:SF220">
    <property type="entry name" value="TETR-FAMILY REGULATORY PROTEIN"/>
    <property type="match status" value="1"/>
</dbReference>
<dbReference type="PROSITE" id="PS50977">
    <property type="entry name" value="HTH_TETR_2"/>
    <property type="match status" value="1"/>
</dbReference>
<proteinExistence type="predicted"/>
<dbReference type="SUPFAM" id="SSF46689">
    <property type="entry name" value="Homeodomain-like"/>
    <property type="match status" value="1"/>
</dbReference>
<keyword evidence="2 4" id="KW-0238">DNA-binding</keyword>